<sequence>MRHRILEPLTATDNLVLLFNAYLRGLSTFDMVTVPRESMRACNALFTQQEAGKLPKYPISDQARRYYEMTVLSNSLHSLHRSIAGALRLLTTFLTTYELDLTRYAAESRMRSIDEWGSEDESDWEPDGFDEEGQVWKVTYKDDPESLAPYTLHHDLAQFFAGYDERGEFIGTSRAQDYAVYSHAVATQTELSLRNFFTQVLGKELSISRVEPDGTTSPVSLADQIEDELNEDIVNANLVAEFNAVLTKCEELAQIYHTMPLDSLPLYLQLHGWLNTIVHEIPRFEAPRGFAGLTE</sequence>
<evidence type="ECO:0000313" key="1">
    <source>
        <dbReference type="EMBL" id="RSK23952.1"/>
    </source>
</evidence>
<comment type="caution">
    <text evidence="1">The sequence shown here is derived from an EMBL/GenBank/DDBJ whole genome shotgun (WGS) entry which is preliminary data.</text>
</comment>
<organism evidence="1 2">
    <name type="scientific">Hymenobacter metallilatus</name>
    <dbReference type="NCBI Taxonomy" id="2493666"/>
    <lineage>
        <taxon>Bacteria</taxon>
        <taxon>Pseudomonadati</taxon>
        <taxon>Bacteroidota</taxon>
        <taxon>Cytophagia</taxon>
        <taxon>Cytophagales</taxon>
        <taxon>Hymenobacteraceae</taxon>
        <taxon>Hymenobacter</taxon>
    </lineage>
</organism>
<gene>
    <name evidence="1" type="ORF">EI290_21430</name>
</gene>
<name>A0A3R9N3F8_9BACT</name>
<evidence type="ECO:0000313" key="2">
    <source>
        <dbReference type="Proteomes" id="UP000280066"/>
    </source>
</evidence>
<proteinExistence type="predicted"/>
<keyword evidence="2" id="KW-1185">Reference proteome</keyword>
<dbReference type="AlphaFoldDB" id="A0A3R9N3F8"/>
<reference evidence="1 2" key="1">
    <citation type="submission" date="2018-12" db="EMBL/GenBank/DDBJ databases">
        <authorList>
            <person name="Feng G."/>
            <person name="Zhu H."/>
        </authorList>
    </citation>
    <scope>NUCLEOTIDE SEQUENCE [LARGE SCALE GENOMIC DNA]</scope>
    <source>
        <strain evidence="1 2">9PBR-2</strain>
    </source>
</reference>
<protein>
    <submittedName>
        <fullName evidence="1">Uncharacterized protein</fullName>
    </submittedName>
</protein>
<dbReference type="OrthoDB" id="875162at2"/>
<accession>A0A3R9N3F8</accession>
<dbReference type="Proteomes" id="UP000280066">
    <property type="component" value="Unassembled WGS sequence"/>
</dbReference>
<dbReference type="EMBL" id="RWIS01000021">
    <property type="protein sequence ID" value="RSK23952.1"/>
    <property type="molecule type" value="Genomic_DNA"/>
</dbReference>
<dbReference type="RefSeq" id="WP_125433700.1">
    <property type="nucleotide sequence ID" value="NZ_RWIS01000021.1"/>
</dbReference>